<name>I3VPY4_9BETA</name>
<evidence type="ECO:0000313" key="2">
    <source>
        <dbReference type="EMBL" id="AFK83828.1"/>
    </source>
</evidence>
<evidence type="ECO:0000313" key="3">
    <source>
        <dbReference type="Proteomes" id="UP000103899"/>
    </source>
</evidence>
<dbReference type="GeneID" id="80534715"/>
<proteinExistence type="predicted"/>
<protein>
    <submittedName>
        <fullName evidence="2">B3</fullName>
    </submittedName>
</protein>
<accession>I3VPY4</accession>
<feature type="compositionally biased region" description="Gly residues" evidence="1">
    <location>
        <begin position="1"/>
        <end position="15"/>
    </location>
</feature>
<evidence type="ECO:0000256" key="1">
    <source>
        <dbReference type="SAM" id="MobiDB-lite"/>
    </source>
</evidence>
<sequence>MWAGLGAGAWWGGRPGGDRPGSEVLGGDGFVEFDARTGVPTAFVYTRSIKGLFLTRGSVVLC</sequence>
<feature type="region of interest" description="Disordered" evidence="1">
    <location>
        <begin position="1"/>
        <end position="20"/>
    </location>
</feature>
<dbReference type="KEGG" id="vg:80534715"/>
<dbReference type="Proteomes" id="UP000103899">
    <property type="component" value="Segment"/>
</dbReference>
<keyword evidence="3" id="KW-1185">Reference proteome</keyword>
<organism evidence="2 3">
    <name type="scientific">miniopterid betaherpesvirus 1</name>
    <dbReference type="NCBI Taxonomy" id="3070189"/>
    <lineage>
        <taxon>Viruses</taxon>
        <taxon>Duplodnaviria</taxon>
        <taxon>Heunggongvirae</taxon>
        <taxon>Peploviricota</taxon>
        <taxon>Herviviricetes</taxon>
        <taxon>Herpesvirales</taxon>
        <taxon>Orthoherpesviridae</taxon>
        <taxon>Betaherpesvirinae</taxon>
        <taxon>Quwivirus</taxon>
        <taxon>Quwivirus miniopteridbeta1</taxon>
    </lineage>
</organism>
<dbReference type="RefSeq" id="YP_010797012.1">
    <property type="nucleotide sequence ID" value="NC_076129.1"/>
</dbReference>
<dbReference type="EMBL" id="JQ805139">
    <property type="protein sequence ID" value="AFK83828.1"/>
    <property type="molecule type" value="Genomic_DNA"/>
</dbReference>
<reference evidence="2 3" key="1">
    <citation type="journal article" date="2012" name="J. Virol.">
        <title>A Novel Bat Herpesvirus Encodes Homologues of Major Histocompatibility Complex Classes I and II, C-Type Lectin, and a Unique Family of Immune-Related Genes.</title>
        <authorList>
            <person name="Zhang H."/>
            <person name="Todd S."/>
            <person name="Tachedjian M."/>
            <person name="Barr J.A."/>
            <person name="Luo M."/>
            <person name="Yu M."/>
            <person name="Marsh G.A."/>
            <person name="Crameri G."/>
            <person name="Wang L.F."/>
        </authorList>
    </citation>
    <scope>NUCLEOTIDE SEQUENCE [LARGE SCALE GENOMIC DNA]</scope>
    <source>
        <strain evidence="2">B7D8</strain>
    </source>
</reference>